<proteinExistence type="predicted"/>
<dbReference type="Proteomes" id="UP001454036">
    <property type="component" value="Unassembled WGS sequence"/>
</dbReference>
<name>A0AAV3QK05_LITER</name>
<gene>
    <name evidence="2" type="ORF">LIER_39610</name>
</gene>
<dbReference type="EMBL" id="BAABME010021512">
    <property type="protein sequence ID" value="GAA0163498.1"/>
    <property type="molecule type" value="Genomic_DNA"/>
</dbReference>
<protein>
    <submittedName>
        <fullName evidence="2">Uncharacterized protein</fullName>
    </submittedName>
</protein>
<organism evidence="2 3">
    <name type="scientific">Lithospermum erythrorhizon</name>
    <name type="common">Purple gromwell</name>
    <name type="synonym">Lithospermum officinale var. erythrorhizon</name>
    <dbReference type="NCBI Taxonomy" id="34254"/>
    <lineage>
        <taxon>Eukaryota</taxon>
        <taxon>Viridiplantae</taxon>
        <taxon>Streptophyta</taxon>
        <taxon>Embryophyta</taxon>
        <taxon>Tracheophyta</taxon>
        <taxon>Spermatophyta</taxon>
        <taxon>Magnoliopsida</taxon>
        <taxon>eudicotyledons</taxon>
        <taxon>Gunneridae</taxon>
        <taxon>Pentapetalae</taxon>
        <taxon>asterids</taxon>
        <taxon>lamiids</taxon>
        <taxon>Boraginales</taxon>
        <taxon>Boraginaceae</taxon>
        <taxon>Boraginoideae</taxon>
        <taxon>Lithospermeae</taxon>
        <taxon>Lithospermum</taxon>
    </lineage>
</organism>
<feature type="compositionally biased region" description="Polar residues" evidence="1">
    <location>
        <begin position="95"/>
        <end position="118"/>
    </location>
</feature>
<feature type="region of interest" description="Disordered" evidence="1">
    <location>
        <begin position="86"/>
        <end position="161"/>
    </location>
</feature>
<keyword evidence="3" id="KW-1185">Reference proteome</keyword>
<evidence type="ECO:0000256" key="1">
    <source>
        <dbReference type="SAM" id="MobiDB-lite"/>
    </source>
</evidence>
<reference evidence="2 3" key="1">
    <citation type="submission" date="2024-01" db="EMBL/GenBank/DDBJ databases">
        <title>The complete chloroplast genome sequence of Lithospermum erythrorhizon: insights into the phylogenetic relationship among Boraginaceae species and the maternal lineages of purple gromwells.</title>
        <authorList>
            <person name="Okada T."/>
            <person name="Watanabe K."/>
        </authorList>
    </citation>
    <scope>NUCLEOTIDE SEQUENCE [LARGE SCALE GENOMIC DNA]</scope>
</reference>
<feature type="compositionally biased region" description="Basic residues" evidence="1">
    <location>
        <begin position="119"/>
        <end position="132"/>
    </location>
</feature>
<evidence type="ECO:0000313" key="3">
    <source>
        <dbReference type="Proteomes" id="UP001454036"/>
    </source>
</evidence>
<feature type="region of interest" description="Disordered" evidence="1">
    <location>
        <begin position="1"/>
        <end position="71"/>
    </location>
</feature>
<comment type="caution">
    <text evidence="2">The sequence shown here is derived from an EMBL/GenBank/DDBJ whole genome shotgun (WGS) entry which is preliminary data.</text>
</comment>
<sequence length="161" mass="17753">MATLAFKSTSKRATEASTGRNPKILRRSRSTTGAVNRDEARGRSVKRNSKTGIGRSVSRVRGRSVSRTHYGAYESEKENLLISADARKRTEQKQVENSGKSSSLTRSQTDVMGESLSSQRRKRGQTGCKKRYPTTVHVMNRQGLEQTHVSVDGGNPKLSGQ</sequence>
<dbReference type="AlphaFoldDB" id="A0AAV3QK05"/>
<evidence type="ECO:0000313" key="2">
    <source>
        <dbReference type="EMBL" id="GAA0163498.1"/>
    </source>
</evidence>
<accession>A0AAV3QK05</accession>